<dbReference type="Proteomes" id="UP000663868">
    <property type="component" value="Unassembled WGS sequence"/>
</dbReference>
<dbReference type="EMBL" id="CAJOBB010006153">
    <property type="protein sequence ID" value="CAF4152458.1"/>
    <property type="molecule type" value="Genomic_DNA"/>
</dbReference>
<name>A0A819YFM0_9BILA</name>
<organism evidence="1 2">
    <name type="scientific">Adineta steineri</name>
    <dbReference type="NCBI Taxonomy" id="433720"/>
    <lineage>
        <taxon>Eukaryota</taxon>
        <taxon>Metazoa</taxon>
        <taxon>Spiralia</taxon>
        <taxon>Gnathifera</taxon>
        <taxon>Rotifera</taxon>
        <taxon>Eurotatoria</taxon>
        <taxon>Bdelloidea</taxon>
        <taxon>Adinetida</taxon>
        <taxon>Adinetidae</taxon>
        <taxon>Adineta</taxon>
    </lineage>
</organism>
<accession>A0A819YFM0</accession>
<protein>
    <submittedName>
        <fullName evidence="1">Uncharacterized protein</fullName>
    </submittedName>
</protein>
<feature type="non-terminal residue" evidence="1">
    <location>
        <position position="35"/>
    </location>
</feature>
<reference evidence="1" key="1">
    <citation type="submission" date="2021-02" db="EMBL/GenBank/DDBJ databases">
        <authorList>
            <person name="Nowell W R."/>
        </authorList>
    </citation>
    <scope>NUCLEOTIDE SEQUENCE</scope>
</reference>
<gene>
    <name evidence="1" type="ORF">KXQ929_LOCUS37335</name>
</gene>
<evidence type="ECO:0000313" key="1">
    <source>
        <dbReference type="EMBL" id="CAF4152458.1"/>
    </source>
</evidence>
<evidence type="ECO:0000313" key="2">
    <source>
        <dbReference type="Proteomes" id="UP000663868"/>
    </source>
</evidence>
<sequence>MDPAQLLISQNRSFASLEYVLQGSIQDESVYLLKA</sequence>
<proteinExistence type="predicted"/>
<dbReference type="AlphaFoldDB" id="A0A819YFM0"/>
<comment type="caution">
    <text evidence="1">The sequence shown here is derived from an EMBL/GenBank/DDBJ whole genome shotgun (WGS) entry which is preliminary data.</text>
</comment>